<keyword evidence="2" id="KW-0805">Transcription regulation</keyword>
<protein>
    <submittedName>
        <fullName evidence="6">Transcription factor</fullName>
    </submittedName>
</protein>
<name>A0AAV9BRF2_ACOGR</name>
<organism evidence="6 7">
    <name type="scientific">Acorus gramineus</name>
    <name type="common">Dwarf sweet flag</name>
    <dbReference type="NCBI Taxonomy" id="55184"/>
    <lineage>
        <taxon>Eukaryota</taxon>
        <taxon>Viridiplantae</taxon>
        <taxon>Streptophyta</taxon>
        <taxon>Embryophyta</taxon>
        <taxon>Tracheophyta</taxon>
        <taxon>Spermatophyta</taxon>
        <taxon>Magnoliopsida</taxon>
        <taxon>Liliopsida</taxon>
        <taxon>Acoraceae</taxon>
        <taxon>Acorus</taxon>
    </lineage>
</organism>
<feature type="domain" description="BHLH" evidence="5">
    <location>
        <begin position="62"/>
        <end position="111"/>
    </location>
</feature>
<keyword evidence="7" id="KW-1185">Reference proteome</keyword>
<dbReference type="Gene3D" id="4.10.280.10">
    <property type="entry name" value="Helix-loop-helix DNA-binding domain"/>
    <property type="match status" value="1"/>
</dbReference>
<dbReference type="InterPro" id="IPR036638">
    <property type="entry name" value="HLH_DNA-bd_sf"/>
</dbReference>
<dbReference type="PROSITE" id="PS50888">
    <property type="entry name" value="BHLH"/>
    <property type="match status" value="1"/>
</dbReference>
<dbReference type="PANTHER" id="PTHR45844">
    <property type="entry name" value="TRANSCRIPTION FACTOR BHLH30"/>
    <property type="match status" value="1"/>
</dbReference>
<dbReference type="GO" id="GO:0003700">
    <property type="term" value="F:DNA-binding transcription factor activity"/>
    <property type="evidence" value="ECO:0007669"/>
    <property type="project" value="InterPro"/>
</dbReference>
<accession>A0AAV9BRF2</accession>
<evidence type="ECO:0000256" key="3">
    <source>
        <dbReference type="ARBA" id="ARBA00023125"/>
    </source>
</evidence>
<reference evidence="6" key="2">
    <citation type="submission" date="2023-06" db="EMBL/GenBank/DDBJ databases">
        <authorList>
            <person name="Ma L."/>
            <person name="Liu K.-W."/>
            <person name="Li Z."/>
            <person name="Hsiao Y.-Y."/>
            <person name="Qi Y."/>
            <person name="Fu T."/>
            <person name="Tang G."/>
            <person name="Zhang D."/>
            <person name="Sun W.-H."/>
            <person name="Liu D.-K."/>
            <person name="Li Y."/>
            <person name="Chen G.-Z."/>
            <person name="Liu X.-D."/>
            <person name="Liao X.-Y."/>
            <person name="Jiang Y.-T."/>
            <person name="Yu X."/>
            <person name="Hao Y."/>
            <person name="Huang J."/>
            <person name="Zhao X.-W."/>
            <person name="Ke S."/>
            <person name="Chen Y.-Y."/>
            <person name="Wu W.-L."/>
            <person name="Hsu J.-L."/>
            <person name="Lin Y.-F."/>
            <person name="Huang M.-D."/>
            <person name="Li C.-Y."/>
            <person name="Huang L."/>
            <person name="Wang Z.-W."/>
            <person name="Zhao X."/>
            <person name="Zhong W.-Y."/>
            <person name="Peng D.-H."/>
            <person name="Ahmad S."/>
            <person name="Lan S."/>
            <person name="Zhang J.-S."/>
            <person name="Tsai W.-C."/>
            <person name="Van De Peer Y."/>
            <person name="Liu Z.-J."/>
        </authorList>
    </citation>
    <scope>NUCLEOTIDE SEQUENCE</scope>
    <source>
        <strain evidence="6">SCP</strain>
        <tissue evidence="6">Leaves</tissue>
    </source>
</reference>
<dbReference type="PANTHER" id="PTHR45844:SF19">
    <property type="entry name" value="TRANSCRIPTION FACTOR BHLH106-RELATED"/>
    <property type="match status" value="1"/>
</dbReference>
<dbReference type="GO" id="GO:0003677">
    <property type="term" value="F:DNA binding"/>
    <property type="evidence" value="ECO:0007669"/>
    <property type="project" value="UniProtKB-KW"/>
</dbReference>
<reference evidence="6" key="1">
    <citation type="journal article" date="2023" name="Nat. Commun.">
        <title>Diploid and tetraploid genomes of Acorus and the evolution of monocots.</title>
        <authorList>
            <person name="Ma L."/>
            <person name="Liu K.W."/>
            <person name="Li Z."/>
            <person name="Hsiao Y.Y."/>
            <person name="Qi Y."/>
            <person name="Fu T."/>
            <person name="Tang G.D."/>
            <person name="Zhang D."/>
            <person name="Sun W.H."/>
            <person name="Liu D.K."/>
            <person name="Li Y."/>
            <person name="Chen G.Z."/>
            <person name="Liu X.D."/>
            <person name="Liao X.Y."/>
            <person name="Jiang Y.T."/>
            <person name="Yu X."/>
            <person name="Hao Y."/>
            <person name="Huang J."/>
            <person name="Zhao X.W."/>
            <person name="Ke S."/>
            <person name="Chen Y.Y."/>
            <person name="Wu W.L."/>
            <person name="Hsu J.L."/>
            <person name="Lin Y.F."/>
            <person name="Huang M.D."/>
            <person name="Li C.Y."/>
            <person name="Huang L."/>
            <person name="Wang Z.W."/>
            <person name="Zhao X."/>
            <person name="Zhong W.Y."/>
            <person name="Peng D.H."/>
            <person name="Ahmad S."/>
            <person name="Lan S."/>
            <person name="Zhang J.S."/>
            <person name="Tsai W.C."/>
            <person name="Van de Peer Y."/>
            <person name="Liu Z.J."/>
        </authorList>
    </citation>
    <scope>NUCLEOTIDE SEQUENCE</scope>
    <source>
        <strain evidence="6">SCP</strain>
    </source>
</reference>
<keyword evidence="4" id="KW-0804">Transcription</keyword>
<dbReference type="EMBL" id="JAUJYN010000002">
    <property type="protein sequence ID" value="KAK1278754.1"/>
    <property type="molecule type" value="Genomic_DNA"/>
</dbReference>
<evidence type="ECO:0000256" key="1">
    <source>
        <dbReference type="ARBA" id="ARBA00005510"/>
    </source>
</evidence>
<comment type="caution">
    <text evidence="6">The sequence shown here is derived from an EMBL/GenBank/DDBJ whole genome shotgun (WGS) entry which is preliminary data.</text>
</comment>
<dbReference type="AlphaFoldDB" id="A0AAV9BRF2"/>
<comment type="similarity">
    <text evidence="1">Belongs to the bHLH protein family.</text>
</comment>
<evidence type="ECO:0000313" key="7">
    <source>
        <dbReference type="Proteomes" id="UP001179952"/>
    </source>
</evidence>
<dbReference type="InterPro" id="IPR011598">
    <property type="entry name" value="bHLH_dom"/>
</dbReference>
<sequence>MEARDTPAIPTQEDIIIGRPYYAAFNNNNNNNNNTSSFMSGTTLLSSLFPPHHDRELSAAADASKNHREAEKRRRERINSHLQRLRSLLPCNSKTDKASLLAKVVEHVRDLKQRTSDDIAKCTDVLPSETDEISVLHVVGRHHRLNQRSVYKATLCCEDRLDLLPELIKTLKSLRLKTLKAEMSTLGGRARNVLIIAGEEEEEEENSIGFVREALKSVVDRSNGSGYRCKRRRVLDQRSI</sequence>
<evidence type="ECO:0000259" key="5">
    <source>
        <dbReference type="PROSITE" id="PS50888"/>
    </source>
</evidence>
<keyword evidence="3" id="KW-0238">DNA-binding</keyword>
<evidence type="ECO:0000313" key="6">
    <source>
        <dbReference type="EMBL" id="KAK1278754.1"/>
    </source>
</evidence>
<gene>
    <name evidence="6" type="ORF">QJS04_geneDACA003602</name>
</gene>
<evidence type="ECO:0000256" key="4">
    <source>
        <dbReference type="ARBA" id="ARBA00023163"/>
    </source>
</evidence>
<dbReference type="Proteomes" id="UP001179952">
    <property type="component" value="Unassembled WGS sequence"/>
</dbReference>
<dbReference type="GO" id="GO:0046983">
    <property type="term" value="F:protein dimerization activity"/>
    <property type="evidence" value="ECO:0007669"/>
    <property type="project" value="InterPro"/>
</dbReference>
<proteinExistence type="inferred from homology"/>
<dbReference type="InterPro" id="IPR045847">
    <property type="entry name" value="AIG1-like"/>
</dbReference>
<dbReference type="Pfam" id="PF00010">
    <property type="entry name" value="HLH"/>
    <property type="match status" value="1"/>
</dbReference>
<dbReference type="SMART" id="SM00353">
    <property type="entry name" value="HLH"/>
    <property type="match status" value="1"/>
</dbReference>
<dbReference type="SUPFAM" id="SSF47459">
    <property type="entry name" value="HLH, helix-loop-helix DNA-binding domain"/>
    <property type="match status" value="1"/>
</dbReference>
<evidence type="ECO:0000256" key="2">
    <source>
        <dbReference type="ARBA" id="ARBA00023015"/>
    </source>
</evidence>